<evidence type="ECO:0000313" key="1">
    <source>
        <dbReference type="EMBL" id="MCH7409108.1"/>
    </source>
</evidence>
<dbReference type="PROSITE" id="PS51257">
    <property type="entry name" value="PROKAR_LIPOPROTEIN"/>
    <property type="match status" value="1"/>
</dbReference>
<sequence length="142" mass="16552">MNAYLRNFYILILISLSYSCTEDKAQENQKLRDEVIQIHDEVMPYMGELKSLRKDVIAKSHEIERNQGEEGAKEVESLKLLAKQLDDAFDGMFVWMRQFNQKEDEMSDEELESYLLNQKEMVKVVNEDIKTAIADAKAVLKD</sequence>
<protein>
    <recommendedName>
        <fullName evidence="3">Viral A-type inclusion protein</fullName>
    </recommendedName>
</protein>
<proteinExistence type="predicted"/>
<organism evidence="1 2">
    <name type="scientific">Belliella filtrata</name>
    <dbReference type="NCBI Taxonomy" id="2923435"/>
    <lineage>
        <taxon>Bacteria</taxon>
        <taxon>Pseudomonadati</taxon>
        <taxon>Bacteroidota</taxon>
        <taxon>Cytophagia</taxon>
        <taxon>Cytophagales</taxon>
        <taxon>Cyclobacteriaceae</taxon>
        <taxon>Belliella</taxon>
    </lineage>
</organism>
<dbReference type="RefSeq" id="WP_241347467.1">
    <property type="nucleotide sequence ID" value="NZ_JAKZGP010000012.1"/>
</dbReference>
<reference evidence="1" key="1">
    <citation type="submission" date="2022-03" db="EMBL/GenBank/DDBJ databases">
        <title>De novo assembled genomes of Belliella spp. (Cyclobacteriaceae) strains.</title>
        <authorList>
            <person name="Szabo A."/>
            <person name="Korponai K."/>
            <person name="Felfoldi T."/>
        </authorList>
    </citation>
    <scope>NUCLEOTIDE SEQUENCE</scope>
    <source>
        <strain evidence="1">DSM 111904</strain>
    </source>
</reference>
<dbReference type="EMBL" id="JAKZGP010000012">
    <property type="protein sequence ID" value="MCH7409108.1"/>
    <property type="molecule type" value="Genomic_DNA"/>
</dbReference>
<dbReference type="Proteomes" id="UP001165489">
    <property type="component" value="Unassembled WGS sequence"/>
</dbReference>
<gene>
    <name evidence="1" type="ORF">MM239_06865</name>
</gene>
<evidence type="ECO:0000313" key="2">
    <source>
        <dbReference type="Proteomes" id="UP001165489"/>
    </source>
</evidence>
<accession>A0ABS9UYF5</accession>
<comment type="caution">
    <text evidence="1">The sequence shown here is derived from an EMBL/GenBank/DDBJ whole genome shotgun (WGS) entry which is preliminary data.</text>
</comment>
<keyword evidence="2" id="KW-1185">Reference proteome</keyword>
<name>A0ABS9UYF5_9BACT</name>
<evidence type="ECO:0008006" key="3">
    <source>
        <dbReference type="Google" id="ProtNLM"/>
    </source>
</evidence>